<dbReference type="Gene3D" id="3.90.1150.10">
    <property type="entry name" value="Aspartate Aminotransferase, domain 1"/>
    <property type="match status" value="1"/>
</dbReference>
<dbReference type="Proteomes" id="UP000000467">
    <property type="component" value="Chromosome"/>
</dbReference>
<evidence type="ECO:0000256" key="5">
    <source>
        <dbReference type="ARBA" id="ARBA00022898"/>
    </source>
</evidence>
<dbReference type="GO" id="GO:0030170">
    <property type="term" value="F:pyridoxal phosphate binding"/>
    <property type="evidence" value="ECO:0007669"/>
    <property type="project" value="InterPro"/>
</dbReference>
<evidence type="ECO:0000256" key="6">
    <source>
        <dbReference type="HAMAP-Rule" id="MF_01023"/>
    </source>
</evidence>
<dbReference type="InterPro" id="IPR005861">
    <property type="entry name" value="HisP_aminotrans"/>
</dbReference>
<keyword evidence="4 6" id="KW-0808">Transferase</keyword>
<dbReference type="InterPro" id="IPR004839">
    <property type="entry name" value="Aminotransferase_I/II_large"/>
</dbReference>
<dbReference type="STRING" id="1089553.Tph_c15020"/>
<keyword evidence="6" id="KW-0368">Histidine biosynthesis</keyword>
<evidence type="ECO:0000259" key="7">
    <source>
        <dbReference type="Pfam" id="PF00155"/>
    </source>
</evidence>
<comment type="cofactor">
    <cofactor evidence="1 6">
        <name>pyridoxal 5'-phosphate</name>
        <dbReference type="ChEBI" id="CHEBI:597326"/>
    </cofactor>
</comment>
<dbReference type="SUPFAM" id="SSF53383">
    <property type="entry name" value="PLP-dependent transferases"/>
    <property type="match status" value="1"/>
</dbReference>
<organism evidence="8 9">
    <name type="scientific">Thermacetogenium phaeum (strain ATCC BAA-254 / DSM 26808 / PB)</name>
    <dbReference type="NCBI Taxonomy" id="1089553"/>
    <lineage>
        <taxon>Bacteria</taxon>
        <taxon>Bacillati</taxon>
        <taxon>Bacillota</taxon>
        <taxon>Clostridia</taxon>
        <taxon>Thermoanaerobacterales</taxon>
        <taxon>Thermoanaerobacteraceae</taxon>
        <taxon>Thermacetogenium</taxon>
    </lineage>
</organism>
<gene>
    <name evidence="6 8" type="primary">hisC</name>
    <name evidence="8" type="ordered locus">Tph_c15020</name>
</gene>
<keyword evidence="9" id="KW-1185">Reference proteome</keyword>
<keyword evidence="3 6" id="KW-0032">Aminotransferase</keyword>
<comment type="catalytic activity">
    <reaction evidence="6">
        <text>L-histidinol phosphate + 2-oxoglutarate = 3-(imidazol-4-yl)-2-oxopropyl phosphate + L-glutamate</text>
        <dbReference type="Rhea" id="RHEA:23744"/>
        <dbReference type="ChEBI" id="CHEBI:16810"/>
        <dbReference type="ChEBI" id="CHEBI:29985"/>
        <dbReference type="ChEBI" id="CHEBI:57766"/>
        <dbReference type="ChEBI" id="CHEBI:57980"/>
        <dbReference type="EC" id="2.6.1.9"/>
    </reaction>
</comment>
<dbReference type="NCBIfam" id="TIGR01141">
    <property type="entry name" value="hisC"/>
    <property type="match status" value="1"/>
</dbReference>
<dbReference type="PANTHER" id="PTHR43643">
    <property type="entry name" value="HISTIDINOL-PHOSPHATE AMINOTRANSFERASE 2"/>
    <property type="match status" value="1"/>
</dbReference>
<dbReference type="InterPro" id="IPR015422">
    <property type="entry name" value="PyrdxlP-dep_Trfase_small"/>
</dbReference>
<evidence type="ECO:0000256" key="1">
    <source>
        <dbReference type="ARBA" id="ARBA00001933"/>
    </source>
</evidence>
<dbReference type="UniPathway" id="UPA00031">
    <property type="reaction ID" value="UER00012"/>
</dbReference>
<dbReference type="eggNOG" id="COG0079">
    <property type="taxonomic scope" value="Bacteria"/>
</dbReference>
<dbReference type="EMBL" id="CP003732">
    <property type="protein sequence ID" value="AFV11709.1"/>
    <property type="molecule type" value="Genomic_DNA"/>
</dbReference>
<evidence type="ECO:0000256" key="4">
    <source>
        <dbReference type="ARBA" id="ARBA00022679"/>
    </source>
</evidence>
<dbReference type="Gene3D" id="3.40.640.10">
    <property type="entry name" value="Type I PLP-dependent aspartate aminotransferase-like (Major domain)"/>
    <property type="match status" value="1"/>
</dbReference>
<comment type="similarity">
    <text evidence="6">Belongs to the class-II pyridoxal-phosphate-dependent aminotransferase family. Histidinol-phosphate aminotransferase subfamily.</text>
</comment>
<dbReference type="Pfam" id="PF00155">
    <property type="entry name" value="Aminotran_1_2"/>
    <property type="match status" value="1"/>
</dbReference>
<dbReference type="CDD" id="cd00609">
    <property type="entry name" value="AAT_like"/>
    <property type="match status" value="1"/>
</dbReference>
<dbReference type="InterPro" id="IPR050106">
    <property type="entry name" value="HistidinolP_aminotransfase"/>
</dbReference>
<dbReference type="GO" id="GO:0000105">
    <property type="term" value="P:L-histidine biosynthetic process"/>
    <property type="evidence" value="ECO:0007669"/>
    <property type="project" value="UniProtKB-UniRule"/>
</dbReference>
<dbReference type="PANTHER" id="PTHR43643:SF3">
    <property type="entry name" value="HISTIDINOL-PHOSPHATE AMINOTRANSFERASE"/>
    <property type="match status" value="1"/>
</dbReference>
<keyword evidence="5 6" id="KW-0663">Pyridoxal phosphate</keyword>
<feature type="domain" description="Aminotransferase class I/classII large" evidence="7">
    <location>
        <begin position="35"/>
        <end position="360"/>
    </location>
</feature>
<dbReference type="GO" id="GO:0004400">
    <property type="term" value="F:histidinol-phosphate transaminase activity"/>
    <property type="evidence" value="ECO:0007669"/>
    <property type="project" value="UniProtKB-UniRule"/>
</dbReference>
<evidence type="ECO:0000313" key="9">
    <source>
        <dbReference type="Proteomes" id="UP000000467"/>
    </source>
</evidence>
<dbReference type="EC" id="2.6.1.9" evidence="6"/>
<dbReference type="RefSeq" id="WP_015050589.1">
    <property type="nucleotide sequence ID" value="NC_018870.1"/>
</dbReference>
<accession>K4LUK5</accession>
<comment type="pathway">
    <text evidence="6">Amino-acid biosynthesis; L-histidine biosynthesis; L-histidine from 5-phospho-alpha-D-ribose 1-diphosphate: step 7/9.</text>
</comment>
<dbReference type="HAMAP" id="MF_01023">
    <property type="entry name" value="HisC_aminotrans_2"/>
    <property type="match status" value="1"/>
</dbReference>
<dbReference type="HOGENOM" id="CLU_017584_3_3_9"/>
<protein>
    <recommendedName>
        <fullName evidence="6">Histidinol-phosphate aminotransferase</fullName>
        <ecNumber evidence="6">2.6.1.9</ecNumber>
    </recommendedName>
    <alternativeName>
        <fullName evidence="6">Imidazole acetol-phosphate transaminase</fullName>
    </alternativeName>
</protein>
<dbReference type="InterPro" id="IPR015424">
    <property type="entry name" value="PyrdxlP-dep_Trfase"/>
</dbReference>
<dbReference type="KEGG" id="tpz:Tph_c15020"/>
<evidence type="ECO:0000256" key="3">
    <source>
        <dbReference type="ARBA" id="ARBA00022576"/>
    </source>
</evidence>
<evidence type="ECO:0000256" key="2">
    <source>
        <dbReference type="ARBA" id="ARBA00011738"/>
    </source>
</evidence>
<proteinExistence type="inferred from homology"/>
<reference evidence="8 9" key="1">
    <citation type="journal article" date="2012" name="BMC Genomics">
        <title>Genome-guided analysis of physiological and morphological traits of the fermentative acetate oxidizer Thermacetogenium phaeum.</title>
        <authorList>
            <person name="Oehler D."/>
            <person name="Poehlein A."/>
            <person name="Leimbach A."/>
            <person name="Muller N."/>
            <person name="Daniel R."/>
            <person name="Gottschalk G."/>
            <person name="Schink B."/>
        </authorList>
    </citation>
    <scope>NUCLEOTIDE SEQUENCE [LARGE SCALE GENOMIC DNA]</scope>
    <source>
        <strain evidence="9">ATCC BAA-254 / DSM 26808 / PB</strain>
    </source>
</reference>
<comment type="subunit">
    <text evidence="2 6">Homodimer.</text>
</comment>
<dbReference type="InterPro" id="IPR015421">
    <property type="entry name" value="PyrdxlP-dep_Trfase_major"/>
</dbReference>
<dbReference type="AlphaFoldDB" id="K4LUK5"/>
<feature type="modified residue" description="N6-(pyridoxal phosphate)lysine" evidence="6">
    <location>
        <position position="227"/>
    </location>
</feature>
<evidence type="ECO:0000313" key="8">
    <source>
        <dbReference type="EMBL" id="AFV11709.1"/>
    </source>
</evidence>
<sequence>MDDVNRLGRRAIFDLKPYVPGKPIEEVEREYGITGVIKLASNENPLGPSPAALNALKDAINKVHNYPDGNCYYLKKELANSLHLPEDHFIIGNGTDEILKMLGETFLNPRERVIFAWPSFSEYDFITRLMGARPVTVPLRNFVHDLDEIARQVDEETKLIFICNPNNPTGTIVDGQDLRLFLNQIPSGVLVVVDEAYYEYVTAPQYTSAVELVKEDERVIVLRTFSKIYGLAGLRVGYGIAAPKIIQLINRVREPFNVNLLAQKAAVAALQDKEFLQQSRDVVLKGKEYLYDSFARLKLEYVPSEANFIFLNLKRDSREVFMSLLKEGIIVRTGDIFGYPTWIRVTVGTPEQNKRFIASLEKILDDRV</sequence>
<name>K4LUK5_THEPS</name>
<keyword evidence="6" id="KW-0028">Amino-acid biosynthesis</keyword>